<gene>
    <name evidence="1" type="ORF">SAMN06295945_1464</name>
</gene>
<dbReference type="EMBL" id="OANS01000003">
    <property type="protein sequence ID" value="SNX29100.1"/>
    <property type="molecule type" value="Genomic_DNA"/>
</dbReference>
<sequence>MNIGFHSNSLTLRGAEIALFDYAFHNQALLNNHSVIFYKKQEKSDPQVIVKFQKHFPVFAYETIEELEALAQTHHLDLMYFIKSGERDSNILTGVPCAVHAVFPVKPDQFHGDRFAFVSQWLSKEYSNNQVPFVPHMIYLPAVTGDLREQLQIPPAATVLGCYGGSDSFNLKFVHDVIMQVLNKRSDLYFLFMNIAPFATHKHILFLPGNSDMNFKMQFINTCDGMIHARGIGESFGIACGEFSIKGKPVMTYAFSPQRSHIEILGDKAILYQGRQDLEKQLLAFTRQVQHKKSWDAYSERFSPAAVMNQFNTVFIAGNFLEKHITINGLSFLDRMVLRKFRFLRKIRNWRKKIYI</sequence>
<protein>
    <submittedName>
        <fullName evidence="1">Uncharacterized protein</fullName>
    </submittedName>
</protein>
<evidence type="ECO:0000313" key="1">
    <source>
        <dbReference type="EMBL" id="SNX29100.1"/>
    </source>
</evidence>
<dbReference type="AlphaFoldDB" id="A0A240E2K0"/>
<dbReference type="Proteomes" id="UP000218069">
    <property type="component" value="Unassembled WGS sequence"/>
</dbReference>
<evidence type="ECO:0000313" key="2">
    <source>
        <dbReference type="Proteomes" id="UP000218069"/>
    </source>
</evidence>
<proteinExistence type="predicted"/>
<keyword evidence="2" id="KW-1185">Reference proteome</keyword>
<organism evidence="1 2">
    <name type="scientific">Polynucleobacter meluiroseus</name>
    <dbReference type="NCBI Taxonomy" id="1938814"/>
    <lineage>
        <taxon>Bacteria</taxon>
        <taxon>Pseudomonadati</taxon>
        <taxon>Pseudomonadota</taxon>
        <taxon>Betaproteobacteria</taxon>
        <taxon>Burkholderiales</taxon>
        <taxon>Burkholderiaceae</taxon>
        <taxon>Polynucleobacter</taxon>
    </lineage>
</organism>
<accession>A0A240E2K0</accession>
<dbReference type="OrthoDB" id="1224817at2"/>
<name>A0A240E2K0_9BURK</name>
<reference evidence="2" key="1">
    <citation type="submission" date="2017-08" db="EMBL/GenBank/DDBJ databases">
        <authorList>
            <person name="Varghese N."/>
            <person name="Submissions S."/>
        </authorList>
    </citation>
    <scope>NUCLEOTIDE SEQUENCE [LARGE SCALE GENOMIC DNA]</scope>
    <source>
        <strain evidence="2">AP-Melu-1000-B4</strain>
    </source>
</reference>
<dbReference type="RefSeq" id="WP_096673782.1">
    <property type="nucleotide sequence ID" value="NZ_OANS01000003.1"/>
</dbReference>